<keyword evidence="1" id="KW-0472">Membrane</keyword>
<accession>A0A1X9SJW6</accession>
<evidence type="ECO:0000313" key="2">
    <source>
        <dbReference type="EMBL" id="ARQ96528.1"/>
    </source>
</evidence>
<dbReference type="GeneID" id="32878837"/>
<dbReference type="OrthoDB" id="19816at10239"/>
<keyword evidence="1" id="KW-1133">Transmembrane helix</keyword>
<protein>
    <submittedName>
        <fullName evidence="2">Uncharacterized protein</fullName>
    </submittedName>
</protein>
<sequence>MSTIQYAVEGFLTLMGVLIASYIVGEIVHLYNQKQSNQSFQIAIDQMTKSTISAVESIKDTTTLGINSLLNMDTLRDVNSLAQKKAEQNQNLQAQQSK</sequence>
<keyword evidence="3" id="KW-1185">Reference proteome</keyword>
<organism evidence="2 3">
    <name type="scientific">Sulfolobus islandicus rod-shaped virus 4</name>
    <dbReference type="NCBI Taxonomy" id="1983547"/>
    <lineage>
        <taxon>Viruses</taxon>
        <taxon>Adnaviria</taxon>
        <taxon>Zilligvirae</taxon>
        <taxon>Taleaviricota</taxon>
        <taxon>Tokiviricetes</taxon>
        <taxon>Ligamenvirales</taxon>
        <taxon>Rudiviridae</taxon>
        <taxon>Usarudivirus</taxon>
        <taxon>Usarudivirus yellowstonense</taxon>
        <taxon>Usarudivirus SIRV4</taxon>
    </lineage>
</organism>
<dbReference type="EMBL" id="KY744231">
    <property type="protein sequence ID" value="ARQ96528.1"/>
    <property type="molecule type" value="Genomic_DNA"/>
</dbReference>
<dbReference type="KEGG" id="vg:32878837"/>
<dbReference type="RefSeq" id="YP_009362930.1">
    <property type="nucleotide sequence ID" value="NC_034628.1"/>
</dbReference>
<evidence type="ECO:0000256" key="1">
    <source>
        <dbReference type="SAM" id="Phobius"/>
    </source>
</evidence>
<evidence type="ECO:0000313" key="3">
    <source>
        <dbReference type="Proteomes" id="UP000201341"/>
    </source>
</evidence>
<reference evidence="2 3" key="1">
    <citation type="journal article" date="2017" name="Viruses">
        <title>Differentiation and structure in Sulfolobus islandicus rod-shaped virus populations.</title>
        <authorList>
            <person name="Bautista M.A."/>
            <person name="Black J.A."/>
            <person name="Youngblut N.D."/>
            <person name="Whitaker R.J."/>
        </authorList>
    </citation>
    <scope>NUCLEOTIDE SEQUENCE [LARGE SCALE GENOMIC DNA]</scope>
</reference>
<keyword evidence="1" id="KW-0812">Transmembrane</keyword>
<feature type="transmembrane region" description="Helical" evidence="1">
    <location>
        <begin position="12"/>
        <end position="31"/>
    </location>
</feature>
<dbReference type="Proteomes" id="UP000201341">
    <property type="component" value="Segment"/>
</dbReference>
<name>A0A1X9SJW6_9VIRU</name>
<proteinExistence type="predicted"/>